<reference evidence="2 3" key="1">
    <citation type="journal article" date="2013" name="BMC Genomics">
        <title>Reconstruction of the lipid metabolism for the microalga Monoraphidium neglectum from its genome sequence reveals characteristics suitable for biofuel production.</title>
        <authorList>
            <person name="Bogen C."/>
            <person name="Al-Dilaimi A."/>
            <person name="Albersmeier A."/>
            <person name="Wichmann J."/>
            <person name="Grundmann M."/>
            <person name="Rupp O."/>
            <person name="Lauersen K.J."/>
            <person name="Blifernez-Klassen O."/>
            <person name="Kalinowski J."/>
            <person name="Goesmann A."/>
            <person name="Mussgnug J.H."/>
            <person name="Kruse O."/>
        </authorList>
    </citation>
    <scope>NUCLEOTIDE SEQUENCE [LARGE SCALE GENOMIC DNA]</scope>
    <source>
        <strain evidence="2 3">SAG 48.87</strain>
    </source>
</reference>
<dbReference type="InterPro" id="IPR036291">
    <property type="entry name" value="NAD(P)-bd_dom_sf"/>
</dbReference>
<dbReference type="Pfam" id="PF03446">
    <property type="entry name" value="NAD_binding_2"/>
    <property type="match status" value="1"/>
</dbReference>
<dbReference type="InterPro" id="IPR013328">
    <property type="entry name" value="6PGD_dom2"/>
</dbReference>
<dbReference type="OrthoDB" id="435038at2759"/>
<dbReference type="EC" id="1.1.1.31" evidence="2"/>
<keyword evidence="2" id="KW-0560">Oxidoreductase</keyword>
<dbReference type="InterPro" id="IPR051265">
    <property type="entry name" value="HIBADH-related_NP60_sf"/>
</dbReference>
<dbReference type="EMBL" id="KK103760">
    <property type="protein sequence ID" value="KIY95000.1"/>
    <property type="molecule type" value="Genomic_DNA"/>
</dbReference>
<dbReference type="AlphaFoldDB" id="A0A0D2MJ22"/>
<dbReference type="GO" id="GO:0008442">
    <property type="term" value="F:3-hydroxyisobutyrate dehydrogenase activity"/>
    <property type="evidence" value="ECO:0007669"/>
    <property type="project" value="UniProtKB-EC"/>
</dbReference>
<dbReference type="Proteomes" id="UP000054498">
    <property type="component" value="Unassembled WGS sequence"/>
</dbReference>
<evidence type="ECO:0000313" key="3">
    <source>
        <dbReference type="Proteomes" id="UP000054498"/>
    </source>
</evidence>
<gene>
    <name evidence="2" type="ORF">MNEG_12961</name>
</gene>
<dbReference type="STRING" id="145388.A0A0D2MJ22"/>
<accession>A0A0D2MJ22</accession>
<dbReference type="InterPro" id="IPR006115">
    <property type="entry name" value="6PGDH_NADP-bd"/>
</dbReference>
<name>A0A0D2MJ22_9CHLO</name>
<dbReference type="PANTHER" id="PTHR43580">
    <property type="entry name" value="OXIDOREDUCTASE GLYR1-RELATED"/>
    <property type="match status" value="1"/>
</dbReference>
<evidence type="ECO:0000259" key="1">
    <source>
        <dbReference type="Pfam" id="PF03446"/>
    </source>
</evidence>
<dbReference type="KEGG" id="mng:MNEG_12961"/>
<feature type="domain" description="6-phosphogluconate dehydrogenase NADP-binding" evidence="1">
    <location>
        <begin position="5"/>
        <end position="168"/>
    </location>
</feature>
<dbReference type="RefSeq" id="XP_013894020.1">
    <property type="nucleotide sequence ID" value="XM_014038566.1"/>
</dbReference>
<sequence>MSATAFVGLGAMGLPMATNLAAAISNQPLIIYNRSRAKSDTLASAAPPGAVKAAATLQEVAGAASIVHLMLADDSACDAVITELLKGSQGGGDGAHLAAGSVIVNHSTVHPGCSKRAAAAAEEAGVEYVAAPVFGRPDAAAARKLLVVPAGPPAVLRRVAAHLEALGRVLPPVGEDASKANVLKLTGNFMIAGAIEMISEALAVSEKHGVPGDSILGFIEAFFPAPPIVVGAERFGGGGEGGRRGALVASSGASVPSASPQAPATACDAQCAARPSFKGAALMTSQTNPEF</sequence>
<dbReference type="GO" id="GO:0050661">
    <property type="term" value="F:NADP binding"/>
    <property type="evidence" value="ECO:0007669"/>
    <property type="project" value="InterPro"/>
</dbReference>
<organism evidence="2 3">
    <name type="scientific">Monoraphidium neglectum</name>
    <dbReference type="NCBI Taxonomy" id="145388"/>
    <lineage>
        <taxon>Eukaryota</taxon>
        <taxon>Viridiplantae</taxon>
        <taxon>Chlorophyta</taxon>
        <taxon>core chlorophytes</taxon>
        <taxon>Chlorophyceae</taxon>
        <taxon>CS clade</taxon>
        <taxon>Sphaeropleales</taxon>
        <taxon>Selenastraceae</taxon>
        <taxon>Monoraphidium</taxon>
    </lineage>
</organism>
<dbReference type="PROSITE" id="PS00895">
    <property type="entry name" value="3_HYDROXYISOBUT_DH"/>
    <property type="match status" value="1"/>
</dbReference>
<proteinExistence type="predicted"/>
<dbReference type="PANTHER" id="PTHR43580:SF8">
    <property type="entry name" value="6-PHOSPHOGLUCONATE DEHYDROGENASE NADP-BINDING DOMAIN-CONTAINING PROTEIN-RELATED"/>
    <property type="match status" value="1"/>
</dbReference>
<evidence type="ECO:0000313" key="2">
    <source>
        <dbReference type="EMBL" id="KIY95000.1"/>
    </source>
</evidence>
<dbReference type="Gene3D" id="1.10.1040.10">
    <property type="entry name" value="N-(1-d-carboxylethyl)-l-norvaline Dehydrogenase, domain 2"/>
    <property type="match status" value="1"/>
</dbReference>
<dbReference type="InterPro" id="IPR002204">
    <property type="entry name" value="3-OH-isobutyrate_DH-rel_CS"/>
</dbReference>
<dbReference type="SUPFAM" id="SSF51735">
    <property type="entry name" value="NAD(P)-binding Rossmann-fold domains"/>
    <property type="match status" value="1"/>
</dbReference>
<protein>
    <submittedName>
        <fullName evidence="2">6-phosphogluconate dehydrogenase NAD-binding protein</fullName>
        <ecNumber evidence="2">1.1.1.31</ecNumber>
    </submittedName>
</protein>
<dbReference type="GeneID" id="25730376"/>
<keyword evidence="3" id="KW-1185">Reference proteome</keyword>
<dbReference type="Gene3D" id="3.40.50.720">
    <property type="entry name" value="NAD(P)-binding Rossmann-like Domain"/>
    <property type="match status" value="1"/>
</dbReference>